<organism evidence="2 3">
    <name type="scientific">Conidiobolus coronatus (strain ATCC 28846 / CBS 209.66 / NRRL 28638)</name>
    <name type="common">Delacroixia coronata</name>
    <dbReference type="NCBI Taxonomy" id="796925"/>
    <lineage>
        <taxon>Eukaryota</taxon>
        <taxon>Fungi</taxon>
        <taxon>Fungi incertae sedis</taxon>
        <taxon>Zoopagomycota</taxon>
        <taxon>Entomophthoromycotina</taxon>
        <taxon>Entomophthoromycetes</taxon>
        <taxon>Entomophthorales</taxon>
        <taxon>Ancylistaceae</taxon>
        <taxon>Conidiobolus</taxon>
    </lineage>
</organism>
<dbReference type="PANTHER" id="PTHR43677">
    <property type="entry name" value="SHORT-CHAIN DEHYDROGENASE/REDUCTASE"/>
    <property type="match status" value="1"/>
</dbReference>
<keyword evidence="3" id="KW-1185">Reference proteome</keyword>
<dbReference type="Gene3D" id="3.90.180.10">
    <property type="entry name" value="Medium-chain alcohol dehydrogenases, catalytic domain"/>
    <property type="match status" value="1"/>
</dbReference>
<dbReference type="InterPro" id="IPR013149">
    <property type="entry name" value="ADH-like_C"/>
</dbReference>
<proteinExistence type="predicted"/>
<dbReference type="InterPro" id="IPR051397">
    <property type="entry name" value="Zn-ADH-like_protein"/>
</dbReference>
<dbReference type="Pfam" id="PF08240">
    <property type="entry name" value="ADH_N"/>
    <property type="match status" value="1"/>
</dbReference>
<reference evidence="2 3" key="1">
    <citation type="journal article" date="2015" name="Genome Biol. Evol.">
        <title>Phylogenomic analyses indicate that early fungi evolved digesting cell walls of algal ancestors of land plants.</title>
        <authorList>
            <person name="Chang Y."/>
            <person name="Wang S."/>
            <person name="Sekimoto S."/>
            <person name="Aerts A.L."/>
            <person name="Choi C."/>
            <person name="Clum A."/>
            <person name="LaButti K.M."/>
            <person name="Lindquist E.A."/>
            <person name="Yee Ngan C."/>
            <person name="Ohm R.A."/>
            <person name="Salamov A.A."/>
            <person name="Grigoriev I.V."/>
            <person name="Spatafora J.W."/>
            <person name="Berbee M.L."/>
        </authorList>
    </citation>
    <scope>NUCLEOTIDE SEQUENCE [LARGE SCALE GENOMIC DNA]</scope>
    <source>
        <strain evidence="2 3">NRRL 28638</strain>
    </source>
</reference>
<dbReference type="Proteomes" id="UP000070444">
    <property type="component" value="Unassembled WGS sequence"/>
</dbReference>
<name>A0A137PC72_CONC2</name>
<dbReference type="InterPro" id="IPR013154">
    <property type="entry name" value="ADH-like_N"/>
</dbReference>
<evidence type="ECO:0000259" key="1">
    <source>
        <dbReference type="SMART" id="SM00829"/>
    </source>
</evidence>
<evidence type="ECO:0000313" key="3">
    <source>
        <dbReference type="Proteomes" id="UP000070444"/>
    </source>
</evidence>
<dbReference type="Gene3D" id="3.40.50.720">
    <property type="entry name" value="NAD(P)-binding Rossmann-like Domain"/>
    <property type="match status" value="1"/>
</dbReference>
<dbReference type="AlphaFoldDB" id="A0A137PC72"/>
<dbReference type="GO" id="GO:0016491">
    <property type="term" value="F:oxidoreductase activity"/>
    <property type="evidence" value="ECO:0007669"/>
    <property type="project" value="InterPro"/>
</dbReference>
<dbReference type="SMART" id="SM00829">
    <property type="entry name" value="PKS_ER"/>
    <property type="match status" value="1"/>
</dbReference>
<dbReference type="InterPro" id="IPR036291">
    <property type="entry name" value="NAD(P)-bd_dom_sf"/>
</dbReference>
<gene>
    <name evidence="2" type="ORF">CONCODRAFT_75202</name>
</gene>
<dbReference type="OMA" id="CDIRGVF"/>
<protein>
    <submittedName>
        <fullName evidence="2">Zinc-binding dehydrogenase</fullName>
    </submittedName>
</protein>
<dbReference type="InterPro" id="IPR020843">
    <property type="entry name" value="ER"/>
</dbReference>
<dbReference type="SUPFAM" id="SSF51735">
    <property type="entry name" value="NAD(P)-binding Rossmann-fold domains"/>
    <property type="match status" value="1"/>
</dbReference>
<dbReference type="GO" id="GO:0005739">
    <property type="term" value="C:mitochondrion"/>
    <property type="evidence" value="ECO:0007669"/>
    <property type="project" value="TreeGrafter"/>
</dbReference>
<dbReference type="EMBL" id="KQ964450">
    <property type="protein sequence ID" value="KXN72604.1"/>
    <property type="molecule type" value="Genomic_DNA"/>
</dbReference>
<dbReference type="Pfam" id="PF00107">
    <property type="entry name" value="ADH_zinc_N"/>
    <property type="match status" value="1"/>
</dbReference>
<dbReference type="InterPro" id="IPR011032">
    <property type="entry name" value="GroES-like_sf"/>
</dbReference>
<evidence type="ECO:0000313" key="2">
    <source>
        <dbReference type="EMBL" id="KXN72604.1"/>
    </source>
</evidence>
<dbReference type="PANTHER" id="PTHR43677:SF4">
    <property type="entry name" value="QUINONE OXIDOREDUCTASE-LIKE PROTEIN 2"/>
    <property type="match status" value="1"/>
</dbReference>
<dbReference type="CDD" id="cd08241">
    <property type="entry name" value="QOR1"/>
    <property type="match status" value="1"/>
</dbReference>
<dbReference type="STRING" id="796925.A0A137PC72"/>
<dbReference type="OrthoDB" id="10257049at2759"/>
<dbReference type="SUPFAM" id="SSF50129">
    <property type="entry name" value="GroES-like"/>
    <property type="match status" value="1"/>
</dbReference>
<feature type="domain" description="Enoyl reductase (ER)" evidence="1">
    <location>
        <begin position="11"/>
        <end position="301"/>
    </location>
</feature>
<accession>A0A137PC72</accession>
<sequence length="301" mass="32795">MKGIEIPAYIKNINELTVNSNLPIPDKLGEGEVLVKVKACGVGFPDYLQAQGKYQIKPAAPFILGLEFSGTVAKTYSNSNFKVNDKVFGISQGSLAEYVKVKESSLMRVPEGLSFEEASSILVNYPTNYIGLVNRINLEKDQTILIHGSTGGVGLGAVQLSKMLGAKVIATGSSSEKLKFAKEVGADHIINLSEDKKWWETVKEITDGEGVDAVYDPVGLVDISMKCIKFKGKILIVGFAGGKWEDVAMNRVLLKNVSLVGLHINLYTKLDPETYKNCWNHLKSISKLVVTIDDDNGKAKL</sequence>